<gene>
    <name evidence="3" type="ORF">Lsed01_02512</name>
</gene>
<dbReference type="InterPro" id="IPR001296">
    <property type="entry name" value="Glyco_trans_1"/>
</dbReference>
<protein>
    <recommendedName>
        <fullName evidence="2">Glycosyl transferase family 1 domain-containing protein</fullName>
    </recommendedName>
</protein>
<proteinExistence type="predicted"/>
<dbReference type="Gene3D" id="3.40.50.2000">
    <property type="entry name" value="Glycogen Phosphorylase B"/>
    <property type="match status" value="1"/>
</dbReference>
<keyword evidence="1" id="KW-0808">Transferase</keyword>
<feature type="domain" description="Glycosyl transferase family 1" evidence="2">
    <location>
        <begin position="188"/>
        <end position="303"/>
    </location>
</feature>
<organism evidence="3 4">
    <name type="scientific">Demequina sediminis</name>
    <dbReference type="NCBI Taxonomy" id="1930058"/>
    <lineage>
        <taxon>Bacteria</taxon>
        <taxon>Bacillati</taxon>
        <taxon>Actinomycetota</taxon>
        <taxon>Actinomycetes</taxon>
        <taxon>Micrococcales</taxon>
        <taxon>Demequinaceae</taxon>
        <taxon>Demequina</taxon>
    </lineage>
</organism>
<reference evidence="3 4" key="1">
    <citation type="submission" date="2024-02" db="EMBL/GenBank/DDBJ databases">
        <title>Lysinimicrobium sediminis NBRC 112286.</title>
        <authorList>
            <person name="Ichikawa N."/>
            <person name="Katano-Makiyama Y."/>
            <person name="Hidaka K."/>
        </authorList>
    </citation>
    <scope>NUCLEOTIDE SEQUENCE [LARGE SCALE GENOMIC DNA]</scope>
    <source>
        <strain evidence="3 4">NBRC 112286</strain>
    </source>
</reference>
<dbReference type="Pfam" id="PF00534">
    <property type="entry name" value="Glycos_transf_1"/>
    <property type="match status" value="1"/>
</dbReference>
<name>A0ABP9WMV7_9MICO</name>
<dbReference type="PANTHER" id="PTHR46401:SF2">
    <property type="entry name" value="GLYCOSYLTRANSFERASE WBBK-RELATED"/>
    <property type="match status" value="1"/>
</dbReference>
<evidence type="ECO:0000256" key="1">
    <source>
        <dbReference type="ARBA" id="ARBA00022679"/>
    </source>
</evidence>
<dbReference type="SUPFAM" id="SSF53756">
    <property type="entry name" value="UDP-Glycosyltransferase/glycogen phosphorylase"/>
    <property type="match status" value="1"/>
</dbReference>
<dbReference type="PANTHER" id="PTHR46401">
    <property type="entry name" value="GLYCOSYLTRANSFERASE WBBK-RELATED"/>
    <property type="match status" value="1"/>
</dbReference>
<accession>A0ABP9WMV7</accession>
<sequence>MSPTPTQPSVLILGNHPSSSHSMHRFADTLARAYHSRGWTVVRRAPRARVSRHVRNRALAKFAAYVENLVVFPVSVAVAVRRSQSVHLADHSNALWLLVFPRRRATIVTCHDLIAVRAGLGEMPEHRTRWTGRVYQRLVLRGLGRAEAIHSVSHATATDITRLVGAAATTVHLPVVAHDAGQPVLAGPYLLIVSSSGWRKRRDRAVEVWRRLRDTPAGAGLRLGVVGPALTARELGESADLTEYITTLRDIDDATLFATYAGARALLQVSRYEGFGWPIVEANTVGTPAICTDDEVFREVAGTAGMFIAEDLDLVDWTGLARRLDAPETREAAFANSKRFGFEQFADGIVAIAQATHEGGTPRQVFPRMPR</sequence>
<evidence type="ECO:0000259" key="2">
    <source>
        <dbReference type="Pfam" id="PF00534"/>
    </source>
</evidence>
<dbReference type="Proteomes" id="UP001426770">
    <property type="component" value="Unassembled WGS sequence"/>
</dbReference>
<comment type="caution">
    <text evidence="3">The sequence shown here is derived from an EMBL/GenBank/DDBJ whole genome shotgun (WGS) entry which is preliminary data.</text>
</comment>
<evidence type="ECO:0000313" key="3">
    <source>
        <dbReference type="EMBL" id="GAA5520051.1"/>
    </source>
</evidence>
<evidence type="ECO:0000313" key="4">
    <source>
        <dbReference type="Proteomes" id="UP001426770"/>
    </source>
</evidence>
<keyword evidence="4" id="KW-1185">Reference proteome</keyword>
<dbReference type="EMBL" id="BAABRR010000020">
    <property type="protein sequence ID" value="GAA5520051.1"/>
    <property type="molecule type" value="Genomic_DNA"/>
</dbReference>